<dbReference type="PANTHER" id="PTHR13723">
    <property type="entry name" value="ADAMTS A DISINTEGRIN AND METALLOPROTEASE WITH THROMBOSPONDIN MOTIFS PROTEASE"/>
    <property type="match status" value="1"/>
</dbReference>
<reference evidence="10" key="1">
    <citation type="submission" date="2020-11" db="EMBL/GenBank/DDBJ databases">
        <authorList>
            <person name="Tran Van P."/>
        </authorList>
    </citation>
    <scope>NUCLEOTIDE SEQUENCE</scope>
</reference>
<dbReference type="GO" id="GO:0006508">
    <property type="term" value="P:proteolysis"/>
    <property type="evidence" value="ECO:0007669"/>
    <property type="project" value="UniProtKB-KW"/>
</dbReference>
<dbReference type="Pfam" id="PF17771">
    <property type="entry name" value="ADAMTS_CR_2"/>
    <property type="match status" value="1"/>
</dbReference>
<feature type="active site" evidence="8">
    <location>
        <position position="84"/>
    </location>
</feature>
<evidence type="ECO:0000256" key="5">
    <source>
        <dbReference type="ARBA" id="ARBA00023049"/>
    </source>
</evidence>
<dbReference type="InterPro" id="IPR024079">
    <property type="entry name" value="MetalloPept_cat_dom_sf"/>
</dbReference>
<dbReference type="Proteomes" id="UP000759131">
    <property type="component" value="Unassembled WGS sequence"/>
</dbReference>
<keyword evidence="3" id="KW-0378">Hydrolase</keyword>
<dbReference type="PROSITE" id="PS50215">
    <property type="entry name" value="ADAM_MEPRO"/>
    <property type="match status" value="1"/>
</dbReference>
<keyword evidence="1" id="KW-0645">Protease</keyword>
<dbReference type="SUPFAM" id="SSF55486">
    <property type="entry name" value="Metalloproteases ('zincins'), catalytic domain"/>
    <property type="match status" value="1"/>
</dbReference>
<keyword evidence="7" id="KW-0325">Glycoprotein</keyword>
<accession>A0A7R9KL59</accession>
<keyword evidence="11" id="KW-1185">Reference proteome</keyword>
<keyword evidence="6" id="KW-1015">Disulfide bond</keyword>
<dbReference type="InterPro" id="IPR050439">
    <property type="entry name" value="ADAMTS_ADAMTS-like"/>
</dbReference>
<keyword evidence="5" id="KW-0482">Metalloprotease</keyword>
<feature type="domain" description="Peptidase M12B" evidence="9">
    <location>
        <begin position="1"/>
        <end position="134"/>
    </location>
</feature>
<feature type="binding site" evidence="8">
    <location>
        <position position="83"/>
    </location>
    <ligand>
        <name>Zn(2+)</name>
        <dbReference type="ChEBI" id="CHEBI:29105"/>
        <note>catalytic</note>
    </ligand>
</feature>
<evidence type="ECO:0000256" key="1">
    <source>
        <dbReference type="ARBA" id="ARBA00022670"/>
    </source>
</evidence>
<dbReference type="Gene3D" id="3.40.1620.60">
    <property type="match status" value="1"/>
</dbReference>
<dbReference type="GO" id="GO:0004222">
    <property type="term" value="F:metalloendopeptidase activity"/>
    <property type="evidence" value="ECO:0007669"/>
    <property type="project" value="InterPro"/>
</dbReference>
<feature type="binding site" evidence="8">
    <location>
        <position position="93"/>
    </location>
    <ligand>
        <name>Zn(2+)</name>
        <dbReference type="ChEBI" id="CHEBI:29105"/>
        <note>catalytic</note>
    </ligand>
</feature>
<evidence type="ECO:0000256" key="8">
    <source>
        <dbReference type="PROSITE-ProRule" id="PRU00276"/>
    </source>
</evidence>
<dbReference type="InterPro" id="IPR001590">
    <property type="entry name" value="Peptidase_M12B"/>
</dbReference>
<evidence type="ECO:0000259" key="9">
    <source>
        <dbReference type="PROSITE" id="PS50215"/>
    </source>
</evidence>
<dbReference type="InterPro" id="IPR041645">
    <property type="entry name" value="ADAMTS_CR_2"/>
</dbReference>
<feature type="binding site" evidence="8">
    <location>
        <position position="87"/>
    </location>
    <ligand>
        <name>Zn(2+)</name>
        <dbReference type="ChEBI" id="CHEBI:29105"/>
        <note>catalytic</note>
    </ligand>
</feature>
<proteinExistence type="predicted"/>
<name>A0A7R9KL59_9ACAR</name>
<comment type="caution">
    <text evidence="8">Lacks conserved residue(s) required for the propagation of feature annotation.</text>
</comment>
<dbReference type="OrthoDB" id="10035764at2759"/>
<dbReference type="Pfam" id="PF13688">
    <property type="entry name" value="Reprolysin_5"/>
    <property type="match status" value="1"/>
</dbReference>
<evidence type="ECO:0000256" key="2">
    <source>
        <dbReference type="ARBA" id="ARBA00022723"/>
    </source>
</evidence>
<dbReference type="GO" id="GO:0046872">
    <property type="term" value="F:metal ion binding"/>
    <property type="evidence" value="ECO:0007669"/>
    <property type="project" value="UniProtKB-KW"/>
</dbReference>
<evidence type="ECO:0000313" key="10">
    <source>
        <dbReference type="EMBL" id="CAD7623970.1"/>
    </source>
</evidence>
<feature type="non-terminal residue" evidence="10">
    <location>
        <position position="244"/>
    </location>
</feature>
<sequence>MNNYNWNIKQYLSEFCHFVGENPGADADVNILFTGQTLWWIKDGHYNTKVKGLSYVGQTCNPDYSCIIVGARDGFKSLEILVHEFGHNMGAQHDGEEDYGTESCDGDNYIMSPTVSVGKNMWSDCTLKSFRKYLMSLEKNKESLKIKCMSKVTTAVSNDLSIVDNKLQMNSAVSLDRQCQLALGPKYVYHDDGSNVCEKITCKDDFFALKTWGALDGTKCGPNSECLNGRCRRGSQLLLPEVYT</sequence>
<dbReference type="AlphaFoldDB" id="A0A7R9KL59"/>
<evidence type="ECO:0000256" key="6">
    <source>
        <dbReference type="ARBA" id="ARBA00023157"/>
    </source>
</evidence>
<keyword evidence="4 8" id="KW-0862">Zinc</keyword>
<dbReference type="EMBL" id="OC856581">
    <property type="protein sequence ID" value="CAD7623970.1"/>
    <property type="molecule type" value="Genomic_DNA"/>
</dbReference>
<protein>
    <recommendedName>
        <fullName evidence="9">Peptidase M12B domain-containing protein</fullName>
    </recommendedName>
</protein>
<dbReference type="Gene3D" id="3.40.390.10">
    <property type="entry name" value="Collagenase (Catalytic Domain)"/>
    <property type="match status" value="1"/>
</dbReference>
<evidence type="ECO:0000256" key="7">
    <source>
        <dbReference type="ARBA" id="ARBA00023180"/>
    </source>
</evidence>
<evidence type="ECO:0000313" key="11">
    <source>
        <dbReference type="Proteomes" id="UP000759131"/>
    </source>
</evidence>
<evidence type="ECO:0000256" key="3">
    <source>
        <dbReference type="ARBA" id="ARBA00022801"/>
    </source>
</evidence>
<keyword evidence="2 8" id="KW-0479">Metal-binding</keyword>
<gene>
    <name evidence="10" type="ORF">OSB1V03_LOCUS4417</name>
</gene>
<evidence type="ECO:0000256" key="4">
    <source>
        <dbReference type="ARBA" id="ARBA00022833"/>
    </source>
</evidence>
<dbReference type="EMBL" id="CAJPIZ010002006">
    <property type="protein sequence ID" value="CAG2104400.1"/>
    <property type="molecule type" value="Genomic_DNA"/>
</dbReference>
<organism evidence="10">
    <name type="scientific">Medioppia subpectinata</name>
    <dbReference type="NCBI Taxonomy" id="1979941"/>
    <lineage>
        <taxon>Eukaryota</taxon>
        <taxon>Metazoa</taxon>
        <taxon>Ecdysozoa</taxon>
        <taxon>Arthropoda</taxon>
        <taxon>Chelicerata</taxon>
        <taxon>Arachnida</taxon>
        <taxon>Acari</taxon>
        <taxon>Acariformes</taxon>
        <taxon>Sarcoptiformes</taxon>
        <taxon>Oribatida</taxon>
        <taxon>Brachypylina</taxon>
        <taxon>Oppioidea</taxon>
        <taxon>Oppiidae</taxon>
        <taxon>Medioppia</taxon>
    </lineage>
</organism>